<dbReference type="PANTHER" id="PTHR11614">
    <property type="entry name" value="PHOSPHOLIPASE-RELATED"/>
    <property type="match status" value="1"/>
</dbReference>
<gene>
    <name evidence="4" type="primary">Aste57867_10686</name>
    <name evidence="3" type="ORF">As57867_010646</name>
    <name evidence="4" type="ORF">ASTE57867_10686</name>
</gene>
<dbReference type="EMBL" id="VJMH01005223">
    <property type="protein sequence ID" value="KAF0698732.1"/>
    <property type="molecule type" value="Genomic_DNA"/>
</dbReference>
<proteinExistence type="predicted"/>
<dbReference type="InterPro" id="IPR022742">
    <property type="entry name" value="Hydrolase_4"/>
</dbReference>
<evidence type="ECO:0000256" key="1">
    <source>
        <dbReference type="SAM" id="SignalP"/>
    </source>
</evidence>
<dbReference type="AlphaFoldDB" id="A0A485KR07"/>
<sequence>MASSLALAATAIVAPAAAALIYVFGPGHEDAPERAVVPPQPEEARLQATFKHETGSLMRPHNVRLYTQYYYPKTATPKAVIVYLHGINAHSGRFAVAFDDLLQRDYIVGSFDFRGYGRSSGTHGYIANFADFADDALAFLEATRAKFPSQKLFLVGVSMGALVQLYTLLKARDGLVDGAVIHAPPVFLAPGMKPPRPIEMIGRLLVHVVPKLPVIKPHSSKSNSDSVAEHMLAWRLSDPIFYAGRLRVGTGFQLLEATEGIQAQYHNITTPFCLIHGENDRVCAVEGSDRFFEAAMSTDKEYIKYPNGEHNLLDEPEEFRKPYLDDIAKWIDARV</sequence>
<dbReference type="Gene3D" id="3.40.50.1820">
    <property type="entry name" value="alpha/beta hydrolase"/>
    <property type="match status" value="1"/>
</dbReference>
<dbReference type="SUPFAM" id="SSF53474">
    <property type="entry name" value="alpha/beta-Hydrolases"/>
    <property type="match status" value="1"/>
</dbReference>
<feature type="domain" description="Serine aminopeptidase S33" evidence="2">
    <location>
        <begin position="76"/>
        <end position="317"/>
    </location>
</feature>
<evidence type="ECO:0000259" key="2">
    <source>
        <dbReference type="Pfam" id="PF12146"/>
    </source>
</evidence>
<dbReference type="InterPro" id="IPR051044">
    <property type="entry name" value="MAG_DAG_Lipase"/>
</dbReference>
<keyword evidence="1" id="KW-0732">Signal</keyword>
<feature type="signal peptide" evidence="1">
    <location>
        <begin position="1"/>
        <end position="18"/>
    </location>
</feature>
<accession>A0A485KR07</accession>
<name>A0A485KR07_9STRA</name>
<dbReference type="InterPro" id="IPR029058">
    <property type="entry name" value="AB_hydrolase_fold"/>
</dbReference>
<dbReference type="Pfam" id="PF12146">
    <property type="entry name" value="Hydrolase_4"/>
    <property type="match status" value="1"/>
</dbReference>
<evidence type="ECO:0000313" key="5">
    <source>
        <dbReference type="Proteomes" id="UP000332933"/>
    </source>
</evidence>
<protein>
    <submittedName>
        <fullName evidence="4">Aste57867_10686 protein</fullName>
    </submittedName>
</protein>
<feature type="chain" id="PRO_5033437109" evidence="1">
    <location>
        <begin position="19"/>
        <end position="335"/>
    </location>
</feature>
<reference evidence="3" key="2">
    <citation type="submission" date="2019-06" db="EMBL/GenBank/DDBJ databases">
        <title>Genomics analysis of Aphanomyces spp. identifies a new class of oomycete effector associated with host adaptation.</title>
        <authorList>
            <person name="Gaulin E."/>
        </authorList>
    </citation>
    <scope>NUCLEOTIDE SEQUENCE</scope>
    <source>
        <strain evidence="3">CBS 578.67</strain>
    </source>
</reference>
<dbReference type="OrthoDB" id="2498029at2759"/>
<organism evidence="4 5">
    <name type="scientific">Aphanomyces stellatus</name>
    <dbReference type="NCBI Taxonomy" id="120398"/>
    <lineage>
        <taxon>Eukaryota</taxon>
        <taxon>Sar</taxon>
        <taxon>Stramenopiles</taxon>
        <taxon>Oomycota</taxon>
        <taxon>Saprolegniomycetes</taxon>
        <taxon>Saprolegniales</taxon>
        <taxon>Verrucalvaceae</taxon>
        <taxon>Aphanomyces</taxon>
    </lineage>
</organism>
<reference evidence="4 5" key="1">
    <citation type="submission" date="2019-03" db="EMBL/GenBank/DDBJ databases">
        <authorList>
            <person name="Gaulin E."/>
            <person name="Dumas B."/>
        </authorList>
    </citation>
    <scope>NUCLEOTIDE SEQUENCE [LARGE SCALE GENOMIC DNA]</scope>
    <source>
        <strain evidence="4">CBS 568.67</strain>
    </source>
</reference>
<evidence type="ECO:0000313" key="3">
    <source>
        <dbReference type="EMBL" id="KAF0698732.1"/>
    </source>
</evidence>
<dbReference type="EMBL" id="CAADRA010005244">
    <property type="protein sequence ID" value="VFT87558.1"/>
    <property type="molecule type" value="Genomic_DNA"/>
</dbReference>
<evidence type="ECO:0000313" key="4">
    <source>
        <dbReference type="EMBL" id="VFT87558.1"/>
    </source>
</evidence>
<keyword evidence="5" id="KW-1185">Reference proteome</keyword>
<dbReference type="Proteomes" id="UP000332933">
    <property type="component" value="Unassembled WGS sequence"/>
</dbReference>